<gene>
    <name evidence="1" type="ORF">MPL1_12281</name>
</gene>
<comment type="caution">
    <text evidence="1">The sequence shown here is derived from an EMBL/GenBank/DDBJ whole genome shotgun (WGS) entry which is preliminary data.</text>
</comment>
<dbReference type="STRING" id="1286106.MPL1_12281"/>
<dbReference type="EMBL" id="APHR01000075">
    <property type="protein sequence ID" value="EMR12047.1"/>
    <property type="molecule type" value="Genomic_DNA"/>
</dbReference>
<reference evidence="1 2" key="1">
    <citation type="journal article" date="2013" name="Genome Announc.">
        <title>Draft Genome Sequence of Methylophaga lonarensis MPLT, a Haloalkaliphilic (Non-Methane-Utilizing) Methylotroph.</title>
        <authorList>
            <person name="Shetty S.A."/>
            <person name="Marathe N.P."/>
            <person name="Munot H."/>
            <person name="Antony C.P."/>
            <person name="Dhotre D.P."/>
            <person name="Murrell J.C."/>
            <person name="Shouche Y.S."/>
        </authorList>
    </citation>
    <scope>NUCLEOTIDE SEQUENCE [LARGE SCALE GENOMIC DNA]</scope>
    <source>
        <strain evidence="1 2">MPL</strain>
    </source>
</reference>
<dbReference type="Proteomes" id="UP000012019">
    <property type="component" value="Unassembled WGS sequence"/>
</dbReference>
<protein>
    <submittedName>
        <fullName evidence="1">Uncharacterized protein</fullName>
    </submittedName>
</protein>
<proteinExistence type="predicted"/>
<evidence type="ECO:0000313" key="2">
    <source>
        <dbReference type="Proteomes" id="UP000012019"/>
    </source>
</evidence>
<name>M7NXQ5_9GAMM</name>
<keyword evidence="2" id="KW-1185">Reference proteome</keyword>
<dbReference type="AlphaFoldDB" id="M7NXQ5"/>
<accession>M7NXQ5</accession>
<organism evidence="1 2">
    <name type="scientific">Methylophaga lonarensis MPL</name>
    <dbReference type="NCBI Taxonomy" id="1286106"/>
    <lineage>
        <taxon>Bacteria</taxon>
        <taxon>Pseudomonadati</taxon>
        <taxon>Pseudomonadota</taxon>
        <taxon>Gammaproteobacteria</taxon>
        <taxon>Thiotrichales</taxon>
        <taxon>Piscirickettsiaceae</taxon>
        <taxon>Methylophaga</taxon>
    </lineage>
</organism>
<evidence type="ECO:0000313" key="1">
    <source>
        <dbReference type="EMBL" id="EMR12047.1"/>
    </source>
</evidence>
<sequence length="134" mass="15239">MLSVTKIYNSCPIIFRNRQRQGSGSPYVYIDVMPGWLPLVSDLCAELEQVAHVQMANGVTQAELPSVRSIKTKFCQLRCSISGRNIDHLIACYCEKAKHICEQCSSDINTGILEFNETYLLLCERCVMQFRSRL</sequence>